<gene>
    <name evidence="1" type="ORF">C8256_21895</name>
</gene>
<keyword evidence="2" id="KW-1185">Reference proteome</keyword>
<comment type="caution">
    <text evidence="1">The sequence shown here is derived from an EMBL/GenBank/DDBJ whole genome shotgun (WGS) entry which is preliminary data.</text>
</comment>
<dbReference type="EMBL" id="PYHO01000025">
    <property type="protein sequence ID" value="PSR44719.1"/>
    <property type="molecule type" value="Genomic_DNA"/>
</dbReference>
<accession>A0A2T2XWP5</accession>
<reference evidence="1 2" key="1">
    <citation type="submission" date="2018-03" db="EMBL/GenBank/DDBJ databases">
        <title>First report of an OXA-48+CTX-M-M-producing Kluyvera ascorbata clone recovered from patients admitted in a University Hospital in Madrid, Spain.</title>
        <authorList>
            <person name="Hernandez-Garcia M."/>
            <person name="Leon-Sampedro R."/>
            <person name="Perez-Viso B."/>
            <person name="Morosini M.I."/>
            <person name="Lopez-Fresnena N."/>
            <person name="Coque T.M."/>
            <person name="Bonten M."/>
            <person name="Malhotra-Kumar S."/>
            <person name="Ruiz-Garbajosa P."/>
            <person name="Canton R."/>
        </authorList>
    </citation>
    <scope>NUCLEOTIDE SEQUENCE [LARGE SCALE GENOMIC DNA]</scope>
    <source>
        <strain evidence="1 2">KA2</strain>
    </source>
</reference>
<name>A0A2T2XWP5_9ENTR</name>
<organism evidence="1 2">
    <name type="scientific">Kluyvera genomosp. 2</name>
    <dbReference type="NCBI Taxonomy" id="2774054"/>
    <lineage>
        <taxon>Bacteria</taxon>
        <taxon>Pseudomonadati</taxon>
        <taxon>Pseudomonadota</taxon>
        <taxon>Gammaproteobacteria</taxon>
        <taxon>Enterobacterales</taxon>
        <taxon>Enterobacteriaceae</taxon>
        <taxon>Kluyvera</taxon>
    </lineage>
</organism>
<dbReference type="AlphaFoldDB" id="A0A2T2XWP5"/>
<dbReference type="Proteomes" id="UP000240892">
    <property type="component" value="Unassembled WGS sequence"/>
</dbReference>
<evidence type="ECO:0000313" key="2">
    <source>
        <dbReference type="Proteomes" id="UP000240892"/>
    </source>
</evidence>
<evidence type="ECO:0000313" key="1">
    <source>
        <dbReference type="EMBL" id="PSR44719.1"/>
    </source>
</evidence>
<proteinExistence type="predicted"/>
<sequence length="59" mass="7219">MGTRRILRIPWETVNAFSLLLNRLLQKSPNRLFSQQKWPVYDRQRQLPPFFCTRSRRDS</sequence>
<protein>
    <submittedName>
        <fullName evidence="1">Uncharacterized protein</fullName>
    </submittedName>
</protein>